<gene>
    <name evidence="5" type="primary">LOC111275437</name>
</gene>
<dbReference type="GeneID" id="111275437"/>
<protein>
    <submittedName>
        <fullName evidence="5">Uncharacterized protein LOC111275437</fullName>
    </submittedName>
</protein>
<dbReference type="RefSeq" id="XP_022716552.1">
    <property type="nucleotide sequence ID" value="XM_022860817.1"/>
</dbReference>
<accession>A0A6P5WLB1</accession>
<reference evidence="5" key="1">
    <citation type="submission" date="2025-08" db="UniProtKB">
        <authorList>
            <consortium name="RefSeq"/>
        </authorList>
    </citation>
    <scope>IDENTIFICATION</scope>
    <source>
        <tissue evidence="5">Fruit stalk</tissue>
    </source>
</reference>
<sequence length="121" mass="14164">MRGCLEEERMALVEFKAFIKTLDEYPDDSLILWDVNDNKSDCCDWERVKCDATTGRVMELQLFYVRPCYPFPYGRSGILNFSLFHAFEELVSLDCLSIDLLVGFRMKVMKKVSEVSRSWRG</sequence>
<evidence type="ECO:0000313" key="4">
    <source>
        <dbReference type="Proteomes" id="UP000515121"/>
    </source>
</evidence>
<name>A0A6P5WLB1_DURZI</name>
<feature type="domain" description="Leucine-rich repeat-containing N-terminal plant-type" evidence="3">
    <location>
        <begin position="6"/>
        <end position="51"/>
    </location>
</feature>
<keyword evidence="4" id="KW-1185">Reference proteome</keyword>
<keyword evidence="2" id="KW-0677">Repeat</keyword>
<dbReference type="PANTHER" id="PTHR48058:SF28">
    <property type="entry name" value="OS04G0122000 PROTEIN"/>
    <property type="match status" value="1"/>
</dbReference>
<dbReference type="InterPro" id="IPR032675">
    <property type="entry name" value="LRR_dom_sf"/>
</dbReference>
<evidence type="ECO:0000313" key="5">
    <source>
        <dbReference type="RefSeq" id="XP_022716552.1"/>
    </source>
</evidence>
<keyword evidence="1" id="KW-0433">Leucine-rich repeat</keyword>
<dbReference type="OrthoDB" id="973305at2759"/>
<evidence type="ECO:0000256" key="2">
    <source>
        <dbReference type="ARBA" id="ARBA00022737"/>
    </source>
</evidence>
<dbReference type="KEGG" id="dzi:111275437"/>
<organism evidence="4 5">
    <name type="scientific">Durio zibethinus</name>
    <name type="common">Durian</name>
    <dbReference type="NCBI Taxonomy" id="66656"/>
    <lineage>
        <taxon>Eukaryota</taxon>
        <taxon>Viridiplantae</taxon>
        <taxon>Streptophyta</taxon>
        <taxon>Embryophyta</taxon>
        <taxon>Tracheophyta</taxon>
        <taxon>Spermatophyta</taxon>
        <taxon>Magnoliopsida</taxon>
        <taxon>eudicotyledons</taxon>
        <taxon>Gunneridae</taxon>
        <taxon>Pentapetalae</taxon>
        <taxon>rosids</taxon>
        <taxon>malvids</taxon>
        <taxon>Malvales</taxon>
        <taxon>Malvaceae</taxon>
        <taxon>Helicteroideae</taxon>
        <taxon>Durio</taxon>
    </lineage>
</organism>
<evidence type="ECO:0000256" key="1">
    <source>
        <dbReference type="ARBA" id="ARBA00022614"/>
    </source>
</evidence>
<proteinExistence type="predicted"/>
<dbReference type="Pfam" id="PF08263">
    <property type="entry name" value="LRRNT_2"/>
    <property type="match status" value="1"/>
</dbReference>
<dbReference type="Gene3D" id="3.80.10.10">
    <property type="entry name" value="Ribonuclease Inhibitor"/>
    <property type="match status" value="1"/>
</dbReference>
<evidence type="ECO:0000259" key="3">
    <source>
        <dbReference type="Pfam" id="PF08263"/>
    </source>
</evidence>
<dbReference type="Proteomes" id="UP000515121">
    <property type="component" value="Unplaced"/>
</dbReference>
<dbReference type="AlphaFoldDB" id="A0A6P5WLB1"/>
<dbReference type="PANTHER" id="PTHR48058">
    <property type="entry name" value="LRR RECEPTOR-LIKE SERINE/THREONINE-PROTEIN KINASE FLS2-RELATED"/>
    <property type="match status" value="1"/>
</dbReference>
<dbReference type="InterPro" id="IPR013210">
    <property type="entry name" value="LRR_N_plant-typ"/>
</dbReference>